<dbReference type="Gene3D" id="2.60.120.10">
    <property type="entry name" value="Jelly Rolls"/>
    <property type="match status" value="2"/>
</dbReference>
<gene>
    <name evidence="5" type="ORF">OS242_05245</name>
</gene>
<dbReference type="SUPFAM" id="SSF51182">
    <property type="entry name" value="RmlC-like cupins"/>
    <property type="match status" value="1"/>
</dbReference>
<dbReference type="CDD" id="cd02910">
    <property type="entry name" value="cupin_Yhhw_N"/>
    <property type="match status" value="1"/>
</dbReference>
<dbReference type="PANTHER" id="PTHR43212">
    <property type="entry name" value="QUERCETIN 2,3-DIOXYGENASE"/>
    <property type="match status" value="1"/>
</dbReference>
<dbReference type="PIRSF" id="PIRSF006232">
    <property type="entry name" value="Pirin"/>
    <property type="match status" value="1"/>
</dbReference>
<dbReference type="InterPro" id="IPR014710">
    <property type="entry name" value="RmlC-like_jellyroll"/>
</dbReference>
<proteinExistence type="inferred from homology"/>
<dbReference type="RefSeq" id="WP_267150603.1">
    <property type="nucleotide sequence ID" value="NZ_JAPMLT010000002.1"/>
</dbReference>
<dbReference type="Pfam" id="PF17954">
    <property type="entry name" value="Pirin_C_2"/>
    <property type="match status" value="1"/>
</dbReference>
<protein>
    <submittedName>
        <fullName evidence="5">Pirin family protein</fullName>
    </submittedName>
</protein>
<dbReference type="InterPro" id="IPR003829">
    <property type="entry name" value="Pirin_N_dom"/>
</dbReference>
<dbReference type="EMBL" id="JAPMLT010000002">
    <property type="protein sequence ID" value="MCX7569358.1"/>
    <property type="molecule type" value="Genomic_DNA"/>
</dbReference>
<feature type="domain" description="Quercetin 2,3-dioxygenase C-terminal cupin" evidence="4">
    <location>
        <begin position="147"/>
        <end position="233"/>
    </location>
</feature>
<accession>A0ABT3WXF9</accession>
<evidence type="ECO:0000313" key="5">
    <source>
        <dbReference type="EMBL" id="MCX7569358.1"/>
    </source>
</evidence>
<dbReference type="Proteomes" id="UP001208017">
    <property type="component" value="Unassembled WGS sequence"/>
</dbReference>
<dbReference type="InterPro" id="IPR011051">
    <property type="entry name" value="RmlC_Cupin_sf"/>
</dbReference>
<evidence type="ECO:0000256" key="1">
    <source>
        <dbReference type="ARBA" id="ARBA00008416"/>
    </source>
</evidence>
<comment type="similarity">
    <text evidence="1 2">Belongs to the pirin family.</text>
</comment>
<dbReference type="InterPro" id="IPR041602">
    <property type="entry name" value="Quercetinase_C"/>
</dbReference>
<evidence type="ECO:0000259" key="3">
    <source>
        <dbReference type="Pfam" id="PF02678"/>
    </source>
</evidence>
<evidence type="ECO:0000313" key="6">
    <source>
        <dbReference type="Proteomes" id="UP001208017"/>
    </source>
</evidence>
<dbReference type="Pfam" id="PF02678">
    <property type="entry name" value="Pirin"/>
    <property type="match status" value="1"/>
</dbReference>
<feature type="domain" description="Pirin N-terminal" evidence="3">
    <location>
        <begin position="10"/>
        <end position="118"/>
    </location>
</feature>
<keyword evidence="6" id="KW-1185">Reference proteome</keyword>
<evidence type="ECO:0000256" key="2">
    <source>
        <dbReference type="RuleBase" id="RU003457"/>
    </source>
</evidence>
<sequence length="234" mass="25920">MIKVIKAEDRYTAHHEWLTARFSFSFAEYYDPSNLNFGVHRVLNDDIIAPGTGFGMHPHRDMEIVTYVIEGALEHKDSMGNVGVVRAGEIQTMTAGTGVYHSEYNHSQDEEVHSLQLWFLPDQKGLTPGYAQKQFSKGDQRNALLKVVAPDGADGALPIHSDVTIYFSDLDAGQGVTHRQAAGRKMHLFMIAGELTLNGEQQMKTGDAARITDVEEISVRALESGAEFMLIDLV</sequence>
<dbReference type="InterPro" id="IPR012093">
    <property type="entry name" value="Pirin"/>
</dbReference>
<reference evidence="5 6" key="1">
    <citation type="submission" date="2022-11" db="EMBL/GenBank/DDBJ databases">
        <title>Study of microbial diversity in lake waters.</title>
        <authorList>
            <person name="Zhang J."/>
        </authorList>
    </citation>
    <scope>NUCLEOTIDE SEQUENCE [LARGE SCALE GENOMIC DNA]</scope>
    <source>
        <strain evidence="5 6">DT12</strain>
    </source>
</reference>
<comment type="caution">
    <text evidence="5">The sequence shown here is derived from an EMBL/GenBank/DDBJ whole genome shotgun (WGS) entry which is preliminary data.</text>
</comment>
<evidence type="ECO:0000259" key="4">
    <source>
        <dbReference type="Pfam" id="PF17954"/>
    </source>
</evidence>
<dbReference type="PANTHER" id="PTHR43212:SF3">
    <property type="entry name" value="QUERCETIN 2,3-DIOXYGENASE"/>
    <property type="match status" value="1"/>
</dbReference>
<name>A0ABT3WXF9_9BACL</name>
<organism evidence="5 6">
    <name type="scientific">Tumebacillus lacus</name>
    <dbReference type="NCBI Taxonomy" id="2995335"/>
    <lineage>
        <taxon>Bacteria</taxon>
        <taxon>Bacillati</taxon>
        <taxon>Bacillota</taxon>
        <taxon>Bacilli</taxon>
        <taxon>Bacillales</taxon>
        <taxon>Alicyclobacillaceae</taxon>
        <taxon>Tumebacillus</taxon>
    </lineage>
</organism>